<evidence type="ECO:0000259" key="2">
    <source>
        <dbReference type="Pfam" id="PF03061"/>
    </source>
</evidence>
<dbReference type="InterPro" id="IPR003736">
    <property type="entry name" value="PAAI_dom"/>
</dbReference>
<organism evidence="3 4">
    <name type="scientific">Nonomuraea guangzhouensis</name>
    <dbReference type="NCBI Taxonomy" id="1291555"/>
    <lineage>
        <taxon>Bacteria</taxon>
        <taxon>Bacillati</taxon>
        <taxon>Actinomycetota</taxon>
        <taxon>Actinomycetes</taxon>
        <taxon>Streptosporangiales</taxon>
        <taxon>Streptosporangiaceae</taxon>
        <taxon>Nonomuraea</taxon>
    </lineage>
</organism>
<accession>A0ABW4GZI7</accession>
<dbReference type="PANTHER" id="PTHR21660:SF1">
    <property type="entry name" value="ACYL-COENZYME A THIOESTERASE 13"/>
    <property type="match status" value="1"/>
</dbReference>
<keyword evidence="4" id="KW-1185">Reference proteome</keyword>
<dbReference type="InterPro" id="IPR039298">
    <property type="entry name" value="ACOT13"/>
</dbReference>
<proteinExistence type="predicted"/>
<evidence type="ECO:0000313" key="3">
    <source>
        <dbReference type="EMBL" id="MFD1547606.1"/>
    </source>
</evidence>
<dbReference type="CDD" id="cd03443">
    <property type="entry name" value="PaaI_thioesterase"/>
    <property type="match status" value="1"/>
</dbReference>
<dbReference type="EMBL" id="JBHUCM010000078">
    <property type="protein sequence ID" value="MFD1547606.1"/>
    <property type="molecule type" value="Genomic_DNA"/>
</dbReference>
<dbReference type="RefSeq" id="WP_219537027.1">
    <property type="nucleotide sequence ID" value="NZ_JAHKRM010000034.1"/>
</dbReference>
<dbReference type="EC" id="3.1.2.-" evidence="3"/>
<name>A0ABW4GZI7_9ACTN</name>
<dbReference type="Pfam" id="PF03061">
    <property type="entry name" value="4HBT"/>
    <property type="match status" value="1"/>
</dbReference>
<dbReference type="PANTHER" id="PTHR21660">
    <property type="entry name" value="THIOESTERASE SUPERFAMILY MEMBER-RELATED"/>
    <property type="match status" value="1"/>
</dbReference>
<protein>
    <submittedName>
        <fullName evidence="3">PaaI family thioesterase</fullName>
        <ecNumber evidence="3">3.1.2.-</ecNumber>
    </submittedName>
</protein>
<evidence type="ECO:0000313" key="4">
    <source>
        <dbReference type="Proteomes" id="UP001597097"/>
    </source>
</evidence>
<keyword evidence="1 3" id="KW-0378">Hydrolase</keyword>
<dbReference type="NCBIfam" id="TIGR00369">
    <property type="entry name" value="unchar_dom_1"/>
    <property type="match status" value="1"/>
</dbReference>
<evidence type="ECO:0000256" key="1">
    <source>
        <dbReference type="ARBA" id="ARBA00022801"/>
    </source>
</evidence>
<sequence>MDTEPQRRGPFWDTMAGRVPPPAAAETLGWELIEVDPDQGTIEVAFKASERFVNPIGVIQGGFLAAMLDDTLGPALVATLPEDQFAVTLDLHVQYLRPARPGRLTGRGRVVRRGREVCFLAGELVAPDGKTVAVATATAHLQTRRGGDNAV</sequence>
<dbReference type="GO" id="GO:0016787">
    <property type="term" value="F:hydrolase activity"/>
    <property type="evidence" value="ECO:0007669"/>
    <property type="project" value="UniProtKB-KW"/>
</dbReference>
<comment type="caution">
    <text evidence="3">The sequence shown here is derived from an EMBL/GenBank/DDBJ whole genome shotgun (WGS) entry which is preliminary data.</text>
</comment>
<gene>
    <name evidence="3" type="ORF">ACFSJ0_61990</name>
</gene>
<dbReference type="Proteomes" id="UP001597097">
    <property type="component" value="Unassembled WGS sequence"/>
</dbReference>
<dbReference type="InterPro" id="IPR006683">
    <property type="entry name" value="Thioestr_dom"/>
</dbReference>
<reference evidence="4" key="1">
    <citation type="journal article" date="2019" name="Int. J. Syst. Evol. Microbiol.">
        <title>The Global Catalogue of Microorganisms (GCM) 10K type strain sequencing project: providing services to taxonomists for standard genome sequencing and annotation.</title>
        <authorList>
            <consortium name="The Broad Institute Genomics Platform"/>
            <consortium name="The Broad Institute Genome Sequencing Center for Infectious Disease"/>
            <person name="Wu L."/>
            <person name="Ma J."/>
        </authorList>
    </citation>
    <scope>NUCLEOTIDE SEQUENCE [LARGE SCALE GENOMIC DNA]</scope>
    <source>
        <strain evidence="4">CGMCC 1.15399</strain>
    </source>
</reference>
<feature type="domain" description="Thioesterase" evidence="2">
    <location>
        <begin position="57"/>
        <end position="132"/>
    </location>
</feature>